<evidence type="ECO:0000313" key="3">
    <source>
        <dbReference type="Proteomes" id="UP001596227"/>
    </source>
</evidence>
<keyword evidence="1" id="KW-0472">Membrane</keyword>
<feature type="transmembrane region" description="Helical" evidence="1">
    <location>
        <begin position="557"/>
        <end position="577"/>
    </location>
</feature>
<keyword evidence="1" id="KW-0812">Transmembrane</keyword>
<feature type="transmembrane region" description="Helical" evidence="1">
    <location>
        <begin position="378"/>
        <end position="395"/>
    </location>
</feature>
<dbReference type="RefSeq" id="WP_137607576.1">
    <property type="nucleotide sequence ID" value="NZ_BJDH01000005.1"/>
</dbReference>
<evidence type="ECO:0000256" key="1">
    <source>
        <dbReference type="SAM" id="Phobius"/>
    </source>
</evidence>
<keyword evidence="3" id="KW-1185">Reference proteome</keyword>
<gene>
    <name evidence="2" type="ORF">ACFQH1_02355</name>
</gene>
<evidence type="ECO:0008006" key="4">
    <source>
        <dbReference type="Google" id="ProtNLM"/>
    </source>
</evidence>
<organism evidence="2 3">
    <name type="scientific">Lactiplantibacillus daoliensis</name>
    <dbReference type="NCBI Taxonomy" id="2559916"/>
    <lineage>
        <taxon>Bacteria</taxon>
        <taxon>Bacillati</taxon>
        <taxon>Bacillota</taxon>
        <taxon>Bacilli</taxon>
        <taxon>Lactobacillales</taxon>
        <taxon>Lactobacillaceae</taxon>
        <taxon>Lactiplantibacillus</taxon>
    </lineage>
</organism>
<feature type="transmembrane region" description="Helical" evidence="1">
    <location>
        <begin position="150"/>
        <end position="170"/>
    </location>
</feature>
<dbReference type="EMBL" id="JBHSSB010000004">
    <property type="protein sequence ID" value="MFC6294077.1"/>
    <property type="molecule type" value="Genomic_DNA"/>
</dbReference>
<keyword evidence="1" id="KW-1133">Transmembrane helix</keyword>
<accession>A0ABW1UFM6</accession>
<evidence type="ECO:0000313" key="2">
    <source>
        <dbReference type="EMBL" id="MFC6294077.1"/>
    </source>
</evidence>
<feature type="transmembrane region" description="Helical" evidence="1">
    <location>
        <begin position="72"/>
        <end position="93"/>
    </location>
</feature>
<feature type="transmembrane region" description="Helical" evidence="1">
    <location>
        <begin position="176"/>
        <end position="209"/>
    </location>
</feature>
<feature type="transmembrane region" description="Helical" evidence="1">
    <location>
        <begin position="273"/>
        <end position="293"/>
    </location>
</feature>
<feature type="transmembrane region" description="Helical" evidence="1">
    <location>
        <begin position="340"/>
        <end position="358"/>
    </location>
</feature>
<feature type="transmembrane region" description="Helical" evidence="1">
    <location>
        <begin position="221"/>
        <end position="240"/>
    </location>
</feature>
<dbReference type="Proteomes" id="UP001596227">
    <property type="component" value="Unassembled WGS sequence"/>
</dbReference>
<feature type="transmembrane region" description="Helical" evidence="1">
    <location>
        <begin position="12"/>
        <end position="33"/>
    </location>
</feature>
<comment type="caution">
    <text evidence="2">The sequence shown here is derived from an EMBL/GenBank/DDBJ whole genome shotgun (WGS) entry which is preliminary data.</text>
</comment>
<protein>
    <recommendedName>
        <fullName evidence="4">Cell division protein</fullName>
    </recommendedName>
</protein>
<feature type="transmembrane region" description="Helical" evidence="1">
    <location>
        <begin position="123"/>
        <end position="143"/>
    </location>
</feature>
<proteinExistence type="predicted"/>
<sequence>MLKKGLRITRPYLIIVAISILMILPQIITRVPILGVDSSFHFNRIYEDAMQIKHWNFSYFQSNYGFSQSGRIINAVYGPIWSYALGFLMLIAGSVFKFQLAADLLLLIISGAGMYLFSRKSGANELFATIGTIMYLNVGWLPAWLTGQEFTAWGMMVMPFVLMMGIQMITDHEHPVNVLLLAISVAAIIQVHMLSALLVILALIPYFVIGMINAKNRLSMLVKTVVAAILAFLMSANIWAAMLNVTTGNHIIQPFGFPNMTGSSLNLSLGNSYMFTLGVVCSVLFIIQIFVALTVKGLPLTVYINTFVGAAFLIIGSQLFPWEQLAVRIPAIRSWLQFPARLGSIVGILLIAGMAGYLTQAVKQFDHIQSDWHRHFNWPTILFVLGAAILMIQNLKSMNVQIRQWYTNQPIQRMEHIYISKGTSATDIRNAFKGPDLSAGFAIVGKGTTDYLNQPAKYLTYNKKRDAYLDYIAQVVQKKDAYQKKVLSDGSLLVTWNAQKNGKKQIPIVSYSKSQITLNGNKKWDSHYQHSNIGALIVSQRKGKNTLIIKYRQGKTFTVFGMLALIVWIIVLLLLGLQSFNQHRLIRRVEAKL</sequence>
<reference evidence="3" key="1">
    <citation type="journal article" date="2019" name="Int. J. Syst. Evol. Microbiol.">
        <title>The Global Catalogue of Microorganisms (GCM) 10K type strain sequencing project: providing services to taxonomists for standard genome sequencing and annotation.</title>
        <authorList>
            <consortium name="The Broad Institute Genomics Platform"/>
            <consortium name="The Broad Institute Genome Sequencing Center for Infectious Disease"/>
            <person name="Wu L."/>
            <person name="Ma J."/>
        </authorList>
    </citation>
    <scope>NUCLEOTIDE SEQUENCE [LARGE SCALE GENOMIC DNA]</scope>
    <source>
        <strain evidence="3">CCM 8934</strain>
    </source>
</reference>
<feature type="transmembrane region" description="Helical" evidence="1">
    <location>
        <begin position="300"/>
        <end position="320"/>
    </location>
</feature>
<name>A0ABW1UFM6_9LACO</name>
<feature type="transmembrane region" description="Helical" evidence="1">
    <location>
        <begin position="100"/>
        <end position="117"/>
    </location>
</feature>